<dbReference type="AlphaFoldDB" id="F2B9A0"/>
<evidence type="ECO:0000256" key="1">
    <source>
        <dbReference type="SAM" id="MobiDB-lite"/>
    </source>
</evidence>
<gene>
    <name evidence="2" type="ORF">HMPREF9123_0303</name>
</gene>
<feature type="compositionally biased region" description="Polar residues" evidence="1">
    <location>
        <begin position="20"/>
        <end position="30"/>
    </location>
</feature>
<evidence type="ECO:0000313" key="3">
    <source>
        <dbReference type="Proteomes" id="UP000004105"/>
    </source>
</evidence>
<keyword evidence="3" id="KW-1185">Reference proteome</keyword>
<accession>F2B9A0</accession>
<feature type="region of interest" description="Disordered" evidence="1">
    <location>
        <begin position="20"/>
        <end position="40"/>
    </location>
</feature>
<dbReference type="Proteomes" id="UP000004105">
    <property type="component" value="Unassembled WGS sequence"/>
</dbReference>
<organism evidence="2 3">
    <name type="scientific">Neisseria bacilliformis ATCC BAA-1200</name>
    <dbReference type="NCBI Taxonomy" id="888742"/>
    <lineage>
        <taxon>Bacteria</taxon>
        <taxon>Pseudomonadati</taxon>
        <taxon>Pseudomonadota</taxon>
        <taxon>Betaproteobacteria</taxon>
        <taxon>Neisseriales</taxon>
        <taxon>Neisseriaceae</taxon>
        <taxon>Neisseria</taxon>
    </lineage>
</organism>
<proteinExistence type="predicted"/>
<sequence>MQLRRSQNHFRFFRRPSYLSSPTALSQSIKNAPVPTRKTD</sequence>
<comment type="caution">
    <text evidence="2">The sequence shown here is derived from an EMBL/GenBank/DDBJ whole genome shotgun (WGS) entry which is preliminary data.</text>
</comment>
<reference evidence="2 3" key="1">
    <citation type="submission" date="2011-02" db="EMBL/GenBank/DDBJ databases">
        <authorList>
            <person name="Muzny D."/>
            <person name="Qin X."/>
            <person name="Deng J."/>
            <person name="Jiang H."/>
            <person name="Liu Y."/>
            <person name="Qu J."/>
            <person name="Song X.-Z."/>
            <person name="Zhang L."/>
            <person name="Thornton R."/>
            <person name="Coyle M."/>
            <person name="Francisco L."/>
            <person name="Jackson L."/>
            <person name="Javaid M."/>
            <person name="Korchina V."/>
            <person name="Kovar C."/>
            <person name="Mata R."/>
            <person name="Mathew T."/>
            <person name="Ngo R."/>
            <person name="Nguyen L."/>
            <person name="Nguyen N."/>
            <person name="Okwuonu G."/>
            <person name="Ongeri F."/>
            <person name="Pham C."/>
            <person name="Simmons D."/>
            <person name="Wilczek-Boney K."/>
            <person name="Hale W."/>
            <person name="Jakkamsetti A."/>
            <person name="Pham P."/>
            <person name="Ruth R."/>
            <person name="San Lucas F."/>
            <person name="Warren J."/>
            <person name="Zhang J."/>
            <person name="Zhao Z."/>
            <person name="Zhou C."/>
            <person name="Zhu D."/>
            <person name="Lee S."/>
            <person name="Bess C."/>
            <person name="Blankenburg K."/>
            <person name="Forbes L."/>
            <person name="Fu Q."/>
            <person name="Gubbala S."/>
            <person name="Hirani K."/>
            <person name="Jayaseelan J.C."/>
            <person name="Lara F."/>
            <person name="Munidasa M."/>
            <person name="Palculict T."/>
            <person name="Patil S."/>
            <person name="Pu L.-L."/>
            <person name="Saada N."/>
            <person name="Tang L."/>
            <person name="Weissenberger G."/>
            <person name="Zhu Y."/>
            <person name="Hemphill L."/>
            <person name="Shang Y."/>
            <person name="Youmans B."/>
            <person name="Ayvaz T."/>
            <person name="Ross M."/>
            <person name="Santibanez J."/>
            <person name="Aqrawi P."/>
            <person name="Gross S."/>
            <person name="Joshi V."/>
            <person name="Fowler G."/>
            <person name="Nazareth L."/>
            <person name="Reid J."/>
            <person name="Worley K."/>
            <person name="Petrosino J."/>
            <person name="Highlander S."/>
            <person name="Gibbs R."/>
        </authorList>
    </citation>
    <scope>NUCLEOTIDE SEQUENCE [LARGE SCALE GENOMIC DNA]</scope>
    <source>
        <strain evidence="2 3">ATCC BAA-1200</strain>
    </source>
</reference>
<dbReference type="EMBL" id="AFAY01000005">
    <property type="protein sequence ID" value="EGF11984.1"/>
    <property type="molecule type" value="Genomic_DNA"/>
</dbReference>
<evidence type="ECO:0000313" key="2">
    <source>
        <dbReference type="EMBL" id="EGF11984.1"/>
    </source>
</evidence>
<dbReference type="HOGENOM" id="CLU_3292855_0_0_4"/>
<protein>
    <submittedName>
        <fullName evidence="2">Uncharacterized protein</fullName>
    </submittedName>
</protein>
<name>F2B9A0_9NEIS</name>